<proteinExistence type="predicted"/>
<accession>A0ABN3QP76</accession>
<organism evidence="2 3">
    <name type="scientific">Actinomadura fulvescens</name>
    <dbReference type="NCBI Taxonomy" id="46160"/>
    <lineage>
        <taxon>Bacteria</taxon>
        <taxon>Bacillati</taxon>
        <taxon>Actinomycetota</taxon>
        <taxon>Actinomycetes</taxon>
        <taxon>Streptosporangiales</taxon>
        <taxon>Thermomonosporaceae</taxon>
        <taxon>Actinomadura</taxon>
    </lineage>
</organism>
<keyword evidence="3" id="KW-1185">Reference proteome</keyword>
<feature type="compositionally biased region" description="Basic and acidic residues" evidence="1">
    <location>
        <begin position="40"/>
        <end position="53"/>
    </location>
</feature>
<dbReference type="EMBL" id="BAAATD010000016">
    <property type="protein sequence ID" value="GAA2631678.1"/>
    <property type="molecule type" value="Genomic_DNA"/>
</dbReference>
<protein>
    <submittedName>
        <fullName evidence="2">Uncharacterized protein</fullName>
    </submittedName>
</protein>
<evidence type="ECO:0000256" key="1">
    <source>
        <dbReference type="SAM" id="MobiDB-lite"/>
    </source>
</evidence>
<feature type="compositionally biased region" description="Polar residues" evidence="1">
    <location>
        <begin position="15"/>
        <end position="26"/>
    </location>
</feature>
<dbReference type="Proteomes" id="UP001501509">
    <property type="component" value="Unassembled WGS sequence"/>
</dbReference>
<comment type="caution">
    <text evidence="2">The sequence shown here is derived from an EMBL/GenBank/DDBJ whole genome shotgun (WGS) entry which is preliminary data.</text>
</comment>
<evidence type="ECO:0000313" key="2">
    <source>
        <dbReference type="EMBL" id="GAA2631678.1"/>
    </source>
</evidence>
<feature type="region of interest" description="Disordered" evidence="1">
    <location>
        <begin position="1"/>
        <end position="105"/>
    </location>
</feature>
<evidence type="ECO:0000313" key="3">
    <source>
        <dbReference type="Proteomes" id="UP001501509"/>
    </source>
</evidence>
<reference evidence="2 3" key="1">
    <citation type="journal article" date="2019" name="Int. J. Syst. Evol. Microbiol.">
        <title>The Global Catalogue of Microorganisms (GCM) 10K type strain sequencing project: providing services to taxonomists for standard genome sequencing and annotation.</title>
        <authorList>
            <consortium name="The Broad Institute Genomics Platform"/>
            <consortium name="The Broad Institute Genome Sequencing Center for Infectious Disease"/>
            <person name="Wu L."/>
            <person name="Ma J."/>
        </authorList>
    </citation>
    <scope>NUCLEOTIDE SEQUENCE [LARGE SCALE GENOMIC DNA]</scope>
    <source>
        <strain evidence="2 3">JCM 6833</strain>
    </source>
</reference>
<name>A0ABN3QP76_9ACTN</name>
<sequence length="105" mass="10878">MTSMSPSPRPVTDNIVPSGNPTNTAATVIKLSITPPARDGTGHRDRAQGRDLRQPPLSGAPKVTRVHARQGEGGQRQIGDGAAIPGDHVDDTGRPVVGAVPYAAR</sequence>
<gene>
    <name evidence="2" type="ORF">GCM10010411_82290</name>
</gene>